<name>A0A8B8QR49_9MYRT</name>
<dbReference type="AlphaFoldDB" id="A0A8B8QR49"/>
<dbReference type="PANTHER" id="PTHR11560">
    <property type="entry name" value="39S RIBOSOMAL PROTEIN L10, MITOCHONDRIAL"/>
    <property type="match status" value="1"/>
</dbReference>
<keyword evidence="3" id="KW-0150">Chloroplast</keyword>
<dbReference type="NCBIfam" id="NF000955">
    <property type="entry name" value="PRK00099.1-1"/>
    <property type="match status" value="1"/>
</dbReference>
<evidence type="ECO:0000256" key="13">
    <source>
        <dbReference type="SAM" id="MobiDB-lite"/>
    </source>
</evidence>
<keyword evidence="9" id="KW-0687">Ribonucleoprotein</keyword>
<dbReference type="CDD" id="cd05797">
    <property type="entry name" value="Ribosomal_L10"/>
    <property type="match status" value="1"/>
</dbReference>
<evidence type="ECO:0000313" key="15">
    <source>
        <dbReference type="RefSeq" id="XP_030548923.1"/>
    </source>
</evidence>
<keyword evidence="14" id="KW-1185">Reference proteome</keyword>
<evidence type="ECO:0000256" key="2">
    <source>
        <dbReference type="ARBA" id="ARBA00008889"/>
    </source>
</evidence>
<keyword evidence="8 15" id="KW-0689">Ribosomal protein</keyword>
<evidence type="ECO:0000313" key="14">
    <source>
        <dbReference type="Proteomes" id="UP000827889"/>
    </source>
</evidence>
<dbReference type="GO" id="GO:0019843">
    <property type="term" value="F:rRNA binding"/>
    <property type="evidence" value="ECO:0007669"/>
    <property type="project" value="UniProtKB-KW"/>
</dbReference>
<dbReference type="OrthoDB" id="360689at2759"/>
<dbReference type="GO" id="GO:0009507">
    <property type="term" value="C:chloroplast"/>
    <property type="evidence" value="ECO:0007669"/>
    <property type="project" value="UniProtKB-SubCell"/>
</dbReference>
<dbReference type="InterPro" id="IPR001790">
    <property type="entry name" value="Ribosomal_uL10"/>
</dbReference>
<dbReference type="InterPro" id="IPR047865">
    <property type="entry name" value="Ribosomal_uL10_bac_type"/>
</dbReference>
<dbReference type="RefSeq" id="XP_030548923.1">
    <property type="nucleotide sequence ID" value="XM_030693063.2"/>
</dbReference>
<evidence type="ECO:0000256" key="11">
    <source>
        <dbReference type="ARBA" id="ARBA00077220"/>
    </source>
</evidence>
<dbReference type="Gene3D" id="3.30.70.1730">
    <property type="match status" value="1"/>
</dbReference>
<dbReference type="Proteomes" id="UP000827889">
    <property type="component" value="Chromosome 8"/>
</dbReference>
<evidence type="ECO:0000256" key="4">
    <source>
        <dbReference type="ARBA" id="ARBA00022640"/>
    </source>
</evidence>
<dbReference type="FunFam" id="3.30.70.1730:FF:000007">
    <property type="entry name" value="50S ribosomal protein L10"/>
    <property type="match status" value="1"/>
</dbReference>
<comment type="similarity">
    <text evidence="2">Belongs to the universal ribosomal protein uL10 family.</text>
</comment>
<dbReference type="HAMAP" id="MF_00362">
    <property type="entry name" value="Ribosomal_uL10"/>
    <property type="match status" value="1"/>
</dbReference>
<comment type="subcellular location">
    <subcellularLocation>
        <location evidence="1">Plastid</location>
        <location evidence="1">Chloroplast</location>
    </subcellularLocation>
</comment>
<feature type="region of interest" description="Disordered" evidence="13">
    <location>
        <begin position="1"/>
        <end position="43"/>
    </location>
</feature>
<dbReference type="GO" id="GO:0005840">
    <property type="term" value="C:ribosome"/>
    <property type="evidence" value="ECO:0007669"/>
    <property type="project" value="UniProtKB-KW"/>
</dbReference>
<evidence type="ECO:0000256" key="9">
    <source>
        <dbReference type="ARBA" id="ARBA00023274"/>
    </source>
</evidence>
<evidence type="ECO:0000256" key="1">
    <source>
        <dbReference type="ARBA" id="ARBA00004229"/>
    </source>
</evidence>
<keyword evidence="4" id="KW-0934">Plastid</keyword>
<gene>
    <name evidence="15" type="primary">LOC115754123</name>
</gene>
<evidence type="ECO:0000256" key="5">
    <source>
        <dbReference type="ARBA" id="ARBA00022730"/>
    </source>
</evidence>
<keyword evidence="5" id="KW-0699">rRNA-binding</keyword>
<dbReference type="Gene3D" id="6.10.250.290">
    <property type="match status" value="1"/>
</dbReference>
<organism evidence="14 15">
    <name type="scientific">Rhodamnia argentea</name>
    <dbReference type="NCBI Taxonomy" id="178133"/>
    <lineage>
        <taxon>Eukaryota</taxon>
        <taxon>Viridiplantae</taxon>
        <taxon>Streptophyta</taxon>
        <taxon>Embryophyta</taxon>
        <taxon>Tracheophyta</taxon>
        <taxon>Spermatophyta</taxon>
        <taxon>Magnoliopsida</taxon>
        <taxon>eudicotyledons</taxon>
        <taxon>Gunneridae</taxon>
        <taxon>Pentapetalae</taxon>
        <taxon>rosids</taxon>
        <taxon>malvids</taxon>
        <taxon>Myrtales</taxon>
        <taxon>Myrtaceae</taxon>
        <taxon>Myrtoideae</taxon>
        <taxon>Myrteae</taxon>
        <taxon>Australasian group</taxon>
        <taxon>Rhodamnia</taxon>
    </lineage>
</organism>
<dbReference type="InterPro" id="IPR022973">
    <property type="entry name" value="Ribosomal_uL10_bac"/>
</dbReference>
<evidence type="ECO:0000256" key="6">
    <source>
        <dbReference type="ARBA" id="ARBA00022884"/>
    </source>
</evidence>
<dbReference type="Pfam" id="PF00466">
    <property type="entry name" value="Ribosomal_L10"/>
    <property type="match status" value="1"/>
</dbReference>
<dbReference type="InterPro" id="IPR043141">
    <property type="entry name" value="Ribosomal_uL10-like_sf"/>
</dbReference>
<accession>A0A8B8QR49</accession>
<dbReference type="GeneID" id="115754123"/>
<reference evidence="15" key="1">
    <citation type="submission" date="2025-08" db="UniProtKB">
        <authorList>
            <consortium name="RefSeq"/>
        </authorList>
    </citation>
    <scope>IDENTIFICATION</scope>
    <source>
        <tissue evidence="15">Leaf</tissue>
    </source>
</reference>
<dbReference type="KEGG" id="rarg:115754123"/>
<keyword evidence="7" id="KW-0809">Transit peptide</keyword>
<evidence type="ECO:0000256" key="7">
    <source>
        <dbReference type="ARBA" id="ARBA00022946"/>
    </source>
</evidence>
<evidence type="ECO:0000256" key="10">
    <source>
        <dbReference type="ARBA" id="ARBA00068986"/>
    </source>
</evidence>
<sequence length="228" mass="25300">MEATLLSSSSSKPPPGSTLLTRPANPFLPPTLSPRPARRGPHFPSIRAAISRSRKEETVDTVKQQLENCHLVAGIKYKGFTVKQFQELRRTLPETTKLLVAKNTLVFKAIEGTEWEALKPCMKGMNAWLFVHSEEIPGAIKPYRDFMKEKKLENNDFSGAVFEGQFYGPDEFKVLENMPTRAEVYAKLLGALQSPGIGLVGTLQAPARDVVMVLQAFVKKLEEESGGQ</sequence>
<dbReference type="SUPFAM" id="SSF160369">
    <property type="entry name" value="Ribosomal protein L10-like"/>
    <property type="match status" value="1"/>
</dbReference>
<protein>
    <recommendedName>
        <fullName evidence="10">Large ribosomal subunit protein uL10c</fullName>
    </recommendedName>
    <alternativeName>
        <fullName evidence="11">50S ribosomal protein L10, chloroplastic</fullName>
    </alternativeName>
    <alternativeName>
        <fullName evidence="12">CL10</fullName>
    </alternativeName>
</protein>
<evidence type="ECO:0000256" key="12">
    <source>
        <dbReference type="ARBA" id="ARBA00082750"/>
    </source>
</evidence>
<evidence type="ECO:0000256" key="3">
    <source>
        <dbReference type="ARBA" id="ARBA00022528"/>
    </source>
</evidence>
<feature type="compositionally biased region" description="Low complexity" evidence="13">
    <location>
        <begin position="1"/>
        <end position="21"/>
    </location>
</feature>
<keyword evidence="6" id="KW-0694">RNA-binding</keyword>
<dbReference type="GO" id="GO:1990904">
    <property type="term" value="C:ribonucleoprotein complex"/>
    <property type="evidence" value="ECO:0007669"/>
    <property type="project" value="UniProtKB-KW"/>
</dbReference>
<proteinExistence type="inferred from homology"/>
<evidence type="ECO:0000256" key="8">
    <source>
        <dbReference type="ARBA" id="ARBA00022980"/>
    </source>
</evidence>